<proteinExistence type="predicted"/>
<reference evidence="1 2" key="1">
    <citation type="submission" date="2018-10" db="EMBL/GenBank/DDBJ databases">
        <title>A high-quality apple genome assembly.</title>
        <authorList>
            <person name="Hu J."/>
        </authorList>
    </citation>
    <scope>NUCLEOTIDE SEQUENCE [LARGE SCALE GENOMIC DNA]</scope>
    <source>
        <strain evidence="2">cv. HFTH1</strain>
        <tissue evidence="1">Young leaf</tissue>
    </source>
</reference>
<comment type="caution">
    <text evidence="1">The sequence shown here is derived from an EMBL/GenBank/DDBJ whole genome shotgun (WGS) entry which is preliminary data.</text>
</comment>
<accession>A0A498HM40</accession>
<keyword evidence="2" id="KW-1185">Reference proteome</keyword>
<evidence type="ECO:0000313" key="2">
    <source>
        <dbReference type="Proteomes" id="UP000290289"/>
    </source>
</evidence>
<dbReference type="Proteomes" id="UP000290289">
    <property type="component" value="Chromosome 16"/>
</dbReference>
<organism evidence="1 2">
    <name type="scientific">Malus domestica</name>
    <name type="common">Apple</name>
    <name type="synonym">Pyrus malus</name>
    <dbReference type="NCBI Taxonomy" id="3750"/>
    <lineage>
        <taxon>Eukaryota</taxon>
        <taxon>Viridiplantae</taxon>
        <taxon>Streptophyta</taxon>
        <taxon>Embryophyta</taxon>
        <taxon>Tracheophyta</taxon>
        <taxon>Spermatophyta</taxon>
        <taxon>Magnoliopsida</taxon>
        <taxon>eudicotyledons</taxon>
        <taxon>Gunneridae</taxon>
        <taxon>Pentapetalae</taxon>
        <taxon>rosids</taxon>
        <taxon>fabids</taxon>
        <taxon>Rosales</taxon>
        <taxon>Rosaceae</taxon>
        <taxon>Amygdaloideae</taxon>
        <taxon>Maleae</taxon>
        <taxon>Malus</taxon>
    </lineage>
</organism>
<protein>
    <submittedName>
        <fullName evidence="1">Uncharacterized protein</fullName>
    </submittedName>
</protein>
<gene>
    <name evidence="1" type="ORF">DVH24_015604</name>
</gene>
<dbReference type="EMBL" id="RDQH01000342">
    <property type="protein sequence ID" value="RXH70982.1"/>
    <property type="molecule type" value="Genomic_DNA"/>
</dbReference>
<evidence type="ECO:0000313" key="1">
    <source>
        <dbReference type="EMBL" id="RXH70982.1"/>
    </source>
</evidence>
<dbReference type="AlphaFoldDB" id="A0A498HM40"/>
<sequence length="72" mass="7910">MAEMDVKVEIITLLAMRRKNTPGDVQKQTVVMGVLEGNSGGDMGRAFGEDRRANELVALAFDLQTKAMLAHY</sequence>
<name>A0A498HM40_MALDO</name>